<dbReference type="EMBL" id="CM047582">
    <property type="protein sequence ID" value="KAI9916101.1"/>
    <property type="molecule type" value="Genomic_DNA"/>
</dbReference>
<comment type="caution">
    <text evidence="1">The sequence shown here is derived from an EMBL/GenBank/DDBJ whole genome shotgun (WGS) entry which is preliminary data.</text>
</comment>
<name>A0ACC0WEG1_9STRA</name>
<organism evidence="1 2">
    <name type="scientific">Peronosclerospora sorghi</name>
    <dbReference type="NCBI Taxonomy" id="230839"/>
    <lineage>
        <taxon>Eukaryota</taxon>
        <taxon>Sar</taxon>
        <taxon>Stramenopiles</taxon>
        <taxon>Oomycota</taxon>
        <taxon>Peronosporomycetes</taxon>
        <taxon>Peronosporales</taxon>
        <taxon>Peronosporaceae</taxon>
        <taxon>Peronosclerospora</taxon>
    </lineage>
</organism>
<proteinExistence type="predicted"/>
<gene>
    <name evidence="1" type="ORF">PsorP6_008192</name>
</gene>
<accession>A0ACC0WEG1</accession>
<evidence type="ECO:0000313" key="2">
    <source>
        <dbReference type="Proteomes" id="UP001163321"/>
    </source>
</evidence>
<dbReference type="Proteomes" id="UP001163321">
    <property type="component" value="Chromosome 3"/>
</dbReference>
<sequence>MSSEDNEETWHEKLEQLQNALTLAQYEAEKWKEKYLVEKQRRQKMARELLDHVVRMERHSHGTVDATTVDRSSSPFSNSIDTTAKLLSPTFSSFDFDDDSSEESSEEMNGQVLSSKPSHVEELDARMKDVGVKSDLTTEWNMLSSLPRALELRDRRALLHHSASSKKVRGRYNRSLTAGSAFEVFTRSSRRILDGREGMESEHSPQRLINCIMQTKPLSCDVWHAHMRPNKGQNVARSFLFSSQLKMEHIFERFFITGRTFFGGTEQTSELFRYWKPKLLYEYPQRLDDSIDESVADFCFPKGVPLIRCNHDQAASIRGVPVSKWFTEIEPLEHHVQEAVDTSGYTFRLTGAKGQVVYGFCVVIMKEVRAIDESVDEPTSESPSCPDENTAASCGLGNEMTMLAPICYCFTSKFPFYRFHFALLRMLVENEFKEQRLESEHERDGDVKQDEEYEVVLRPQVDLEVAFKRVHEERCRIQDHVEQTGGPRNLSSIATKLTLSPCNPHVVLSEDASVSVPSNNEWSMSNRQPSQFRKSFSTDNIGLYHGTNEWIVEKPMVKSICLNPPKPYEQVKIGDVLEAIDGIATASMKFDQSLSLLEESVRPLRLRFRRLNETGKTGFKPFKHRQRYLSATSIDMLHRARQLPMNAPGHWSTARFPTFECSYQFPTRRSDRWAVGVVLRFLTPDKVVESLATLLLEKQLVIMSDSPAKFTAVCTALLLLLSPFQWQSTYIPLLPARLLDFLHSPVPFLIGCHTLSETSDWPEVCFYDIDNDVLAHPSQARHSLPSSIPNGIELCRLLGKAQERYRLLCGGRPKPWYELSDEQDTIITLTLQEAAIFLRDLGFDIPCEDLAASAGGQSVYDRLQEEVAKEVRKSMYEDFLDEFTQTQLFYQYYEGLLQPNAQRESAKRH</sequence>
<keyword evidence="2" id="KW-1185">Reference proteome</keyword>
<protein>
    <submittedName>
        <fullName evidence="1">Uncharacterized protein</fullName>
    </submittedName>
</protein>
<reference evidence="1 2" key="1">
    <citation type="journal article" date="2022" name="bioRxiv">
        <title>The genome of the oomycete Peronosclerospora sorghi, a cosmopolitan pathogen of maize and sorghum, is inflated with dispersed pseudogenes.</title>
        <authorList>
            <person name="Fletcher K."/>
            <person name="Martin F."/>
            <person name="Isakeit T."/>
            <person name="Cavanaugh K."/>
            <person name="Magill C."/>
            <person name="Michelmore R."/>
        </authorList>
    </citation>
    <scope>NUCLEOTIDE SEQUENCE [LARGE SCALE GENOMIC DNA]</scope>
    <source>
        <strain evidence="1">P6</strain>
    </source>
</reference>
<evidence type="ECO:0000313" key="1">
    <source>
        <dbReference type="EMBL" id="KAI9916101.1"/>
    </source>
</evidence>